<evidence type="ECO:0000256" key="6">
    <source>
        <dbReference type="ARBA" id="ARBA00023118"/>
    </source>
</evidence>
<name>A0A2S9YMF1_9BACT</name>
<keyword evidence="6" id="KW-0051">Antiviral defense</keyword>
<keyword evidence="1" id="KW-0479">Metal-binding</keyword>
<dbReference type="AlphaFoldDB" id="A0A2S9YMF1"/>
<evidence type="ECO:0000313" key="10">
    <source>
        <dbReference type="Proteomes" id="UP000238823"/>
    </source>
</evidence>
<dbReference type="Pfam" id="PF22590">
    <property type="entry name" value="Cas3-like_C_2"/>
    <property type="match status" value="1"/>
</dbReference>
<dbReference type="InterPro" id="IPR006483">
    <property type="entry name" value="CRISPR-assoc_Cas3_HD"/>
</dbReference>
<reference evidence="9 10" key="1">
    <citation type="submission" date="2018-03" db="EMBL/GenBank/DDBJ databases">
        <title>Draft Genome Sequences of the Obligatory Marine Myxobacteria Enhygromyxa salina SWB007.</title>
        <authorList>
            <person name="Poehlein A."/>
            <person name="Moghaddam J.A."/>
            <person name="Harms H."/>
            <person name="Alanjari M."/>
            <person name="Koenig G.M."/>
            <person name="Daniel R."/>
            <person name="Schaeberle T.F."/>
        </authorList>
    </citation>
    <scope>NUCLEOTIDE SEQUENCE [LARGE SCALE GENOMIC DNA]</scope>
    <source>
        <strain evidence="9 10">SWB007</strain>
    </source>
</reference>
<dbReference type="EMBL" id="PVNL01000078">
    <property type="protein sequence ID" value="PRQ06268.1"/>
    <property type="molecule type" value="Genomic_DNA"/>
</dbReference>
<keyword evidence="2" id="KW-0547">Nucleotide-binding</keyword>
<dbReference type="GO" id="GO:0004386">
    <property type="term" value="F:helicase activity"/>
    <property type="evidence" value="ECO:0007669"/>
    <property type="project" value="UniProtKB-KW"/>
</dbReference>
<evidence type="ECO:0000256" key="1">
    <source>
        <dbReference type="ARBA" id="ARBA00022723"/>
    </source>
</evidence>
<dbReference type="NCBIfam" id="TIGR01596">
    <property type="entry name" value="cas3_HD"/>
    <property type="match status" value="1"/>
</dbReference>
<dbReference type="Proteomes" id="UP000238823">
    <property type="component" value="Unassembled WGS sequence"/>
</dbReference>
<dbReference type="Pfam" id="PF18019">
    <property type="entry name" value="Cas3_HD"/>
    <property type="match status" value="1"/>
</dbReference>
<dbReference type="GO" id="GO:0016787">
    <property type="term" value="F:hydrolase activity"/>
    <property type="evidence" value="ECO:0007669"/>
    <property type="project" value="UniProtKB-KW"/>
</dbReference>
<evidence type="ECO:0000256" key="5">
    <source>
        <dbReference type="ARBA" id="ARBA00022840"/>
    </source>
</evidence>
<proteinExistence type="predicted"/>
<evidence type="ECO:0000259" key="8">
    <source>
        <dbReference type="PROSITE" id="PS51643"/>
    </source>
</evidence>
<evidence type="ECO:0000256" key="7">
    <source>
        <dbReference type="SAM" id="MobiDB-lite"/>
    </source>
</evidence>
<accession>A0A2S9YMF1</accession>
<dbReference type="GO" id="GO:0046872">
    <property type="term" value="F:metal ion binding"/>
    <property type="evidence" value="ECO:0007669"/>
    <property type="project" value="UniProtKB-KW"/>
</dbReference>
<dbReference type="InterPro" id="IPR054712">
    <property type="entry name" value="Cas3-like_dom"/>
</dbReference>
<keyword evidence="3" id="KW-0378">Hydrolase</keyword>
<dbReference type="GO" id="GO:0005524">
    <property type="term" value="F:ATP binding"/>
    <property type="evidence" value="ECO:0007669"/>
    <property type="project" value="UniProtKB-KW"/>
</dbReference>
<organism evidence="9 10">
    <name type="scientific">Enhygromyxa salina</name>
    <dbReference type="NCBI Taxonomy" id="215803"/>
    <lineage>
        <taxon>Bacteria</taxon>
        <taxon>Pseudomonadati</taxon>
        <taxon>Myxococcota</taxon>
        <taxon>Polyangia</taxon>
        <taxon>Nannocystales</taxon>
        <taxon>Nannocystaceae</taxon>
        <taxon>Enhygromyxa</taxon>
    </lineage>
</organism>
<evidence type="ECO:0000256" key="3">
    <source>
        <dbReference type="ARBA" id="ARBA00022801"/>
    </source>
</evidence>
<evidence type="ECO:0000313" key="9">
    <source>
        <dbReference type="EMBL" id="PRQ06268.1"/>
    </source>
</evidence>
<protein>
    <submittedName>
        <fullName evidence="9">Helicase Cas3</fullName>
    </submittedName>
</protein>
<comment type="caution">
    <text evidence="9">The sequence shown here is derived from an EMBL/GenBank/DDBJ whole genome shotgun (WGS) entry which is preliminary data.</text>
</comment>
<dbReference type="InterPro" id="IPR038257">
    <property type="entry name" value="CRISPR-assoc_Cas3_HD_sf"/>
</dbReference>
<gene>
    <name evidence="9" type="ORF">ENSA7_40450</name>
</gene>
<dbReference type="Gene3D" id="1.10.3210.30">
    <property type="match status" value="1"/>
</dbReference>
<keyword evidence="5" id="KW-0067">ATP-binding</keyword>
<evidence type="ECO:0000256" key="2">
    <source>
        <dbReference type="ARBA" id="ARBA00022741"/>
    </source>
</evidence>
<keyword evidence="4 9" id="KW-0347">Helicase</keyword>
<evidence type="ECO:0000256" key="4">
    <source>
        <dbReference type="ARBA" id="ARBA00022806"/>
    </source>
</evidence>
<dbReference type="PROSITE" id="PS51643">
    <property type="entry name" value="HD_CAS3"/>
    <property type="match status" value="1"/>
</dbReference>
<dbReference type="GO" id="GO:0051607">
    <property type="term" value="P:defense response to virus"/>
    <property type="evidence" value="ECO:0007669"/>
    <property type="project" value="UniProtKB-KW"/>
</dbReference>
<dbReference type="SUPFAM" id="SSF109604">
    <property type="entry name" value="HD-domain/PDEase-like"/>
    <property type="match status" value="1"/>
</dbReference>
<feature type="region of interest" description="Disordered" evidence="7">
    <location>
        <begin position="286"/>
        <end position="308"/>
    </location>
</feature>
<feature type="domain" description="HD Cas3-type" evidence="8">
    <location>
        <begin position="384"/>
        <end position="583"/>
    </location>
</feature>
<sequence>MGAESSPSSDPVFVVATSCIEAGADLDFDTLVTEAASLDALRQRFGRLNRVGAQDKPTAWVLARRDQVAAKAPEDPVYGNALRETWAYLEEVARAEVVDFGLASFPEPPDERRPLMLPPAPEAPVLFPRYLDMWSETRPAPHPDPDVALWLHGKNQARERDINVVFRADIVDPTTDSPEELAALAQVAGEVVEFMPPVSDEAVSVAIHEFRGWLGKRDESRVWRWTADGLEAASPRELVVGDTVIVAATRGGLHAGTWDPDSQGLVEDIADRATYARHGVAKLRVDPRTLPAGLGEPPTPSSSDDPDEIDAAKQRCLDWLRGLTKRLSEVALDWHPLLTALASPHASYSLTPGRSASDELIWRVTVLPPRRAIEATTEDVVSVFSGIEVTLASHLEDVEAWAAEFAKAAGLDADIAQDVALAGLLHDLGKADTRFQALLRGGDPIQVAGAQPLAKSRQFGSAKARARALQRSGWPLGLRHELVSLALLDASPELQSRAHDLDLVRHLVASHHGWCRPWAPATVDAEPTLVRVAVAGIEVEVSTAALDDDLLNECASRFRRLCRSYGWHGLAYLEALLRLGDHRASKQPGLRPGREP</sequence>